<proteinExistence type="predicted"/>
<keyword evidence="3" id="KW-1133">Transmembrane helix</keyword>
<feature type="region of interest" description="Disordered" evidence="2">
    <location>
        <begin position="155"/>
        <end position="183"/>
    </location>
</feature>
<evidence type="ECO:0000256" key="2">
    <source>
        <dbReference type="SAM" id="MobiDB-lite"/>
    </source>
</evidence>
<sequence>MDAVMSINDKDTEELQNQISELEAQMRELQLKSAQYEGKVDSIEKSQLLVSQSYTSTYDSSLFWYSIIISIVGLLVAVSGVIGFVLIKNYKKREVAQVVDEAEANLEKKLSNNEQMAAYLSAGLKSDDFNKKLDALKKDLFNELNRDLVTYLEDKMNKQDSDESAQASNDTSDILEDDDGRKE</sequence>
<evidence type="ECO:0000256" key="1">
    <source>
        <dbReference type="SAM" id="Coils"/>
    </source>
</evidence>
<dbReference type="EMBL" id="LHSG01000015">
    <property type="protein sequence ID" value="KPD22110.1"/>
    <property type="molecule type" value="Genomic_DNA"/>
</dbReference>
<keyword evidence="1" id="KW-0175">Coiled coil</keyword>
<keyword evidence="3" id="KW-0812">Transmembrane</keyword>
<name>A0A837NEJ3_9GAMM</name>
<keyword evidence="5" id="KW-1185">Reference proteome</keyword>
<gene>
    <name evidence="4" type="ORF">AFK76_11330</name>
</gene>
<evidence type="ECO:0000256" key="3">
    <source>
        <dbReference type="SAM" id="Phobius"/>
    </source>
</evidence>
<keyword evidence="3" id="KW-0472">Membrane</keyword>
<evidence type="ECO:0000313" key="4">
    <source>
        <dbReference type="EMBL" id="KPD22110.1"/>
    </source>
</evidence>
<dbReference type="Proteomes" id="UP000053030">
    <property type="component" value="Unassembled WGS sequence"/>
</dbReference>
<organism evidence="4 5">
    <name type="scientific">Idiomarina zobellii</name>
    <dbReference type="NCBI Taxonomy" id="86103"/>
    <lineage>
        <taxon>Bacteria</taxon>
        <taxon>Pseudomonadati</taxon>
        <taxon>Pseudomonadota</taxon>
        <taxon>Gammaproteobacteria</taxon>
        <taxon>Alteromonadales</taxon>
        <taxon>Idiomarinaceae</taxon>
        <taxon>Idiomarina</taxon>
    </lineage>
</organism>
<reference evidence="4 5" key="1">
    <citation type="submission" date="2015-08" db="EMBL/GenBank/DDBJ databases">
        <title>Genome sequencing and assembly of the deep-sea bacterium Idiomarina zobellii.</title>
        <authorList>
            <person name="Mithoefer S.D."/>
            <person name="Rheaume B.A."/>
            <person name="MacLea K.S."/>
        </authorList>
    </citation>
    <scope>NUCLEOTIDE SEQUENCE [LARGE SCALE GENOMIC DNA]</scope>
    <source>
        <strain evidence="4 5">KMM 231</strain>
    </source>
</reference>
<protein>
    <submittedName>
        <fullName evidence="4">Uncharacterized protein</fullName>
    </submittedName>
</protein>
<dbReference type="AlphaFoldDB" id="A0A837NEJ3"/>
<evidence type="ECO:0000313" key="5">
    <source>
        <dbReference type="Proteomes" id="UP000053030"/>
    </source>
</evidence>
<accession>A0A837NEJ3</accession>
<feature type="coiled-coil region" evidence="1">
    <location>
        <begin position="5"/>
        <end position="46"/>
    </location>
</feature>
<feature type="compositionally biased region" description="Acidic residues" evidence="2">
    <location>
        <begin position="173"/>
        <end position="183"/>
    </location>
</feature>
<comment type="caution">
    <text evidence="4">The sequence shown here is derived from an EMBL/GenBank/DDBJ whole genome shotgun (WGS) entry which is preliminary data.</text>
</comment>
<feature type="transmembrane region" description="Helical" evidence="3">
    <location>
        <begin position="62"/>
        <end position="87"/>
    </location>
</feature>